<name>A0A315ZSQ1_9FIRM</name>
<dbReference type="PANTHER" id="PTHR43280">
    <property type="entry name" value="ARAC-FAMILY TRANSCRIPTIONAL REGULATOR"/>
    <property type="match status" value="1"/>
</dbReference>
<dbReference type="Pfam" id="PF12833">
    <property type="entry name" value="HTH_18"/>
    <property type="match status" value="1"/>
</dbReference>
<evidence type="ECO:0000256" key="6">
    <source>
        <dbReference type="PROSITE-ProRule" id="PRU00169"/>
    </source>
</evidence>
<dbReference type="SMART" id="SM00448">
    <property type="entry name" value="REC"/>
    <property type="match status" value="1"/>
</dbReference>
<dbReference type="InterPro" id="IPR001789">
    <property type="entry name" value="Sig_transdc_resp-reg_receiver"/>
</dbReference>
<feature type="modified residue" description="4-aspartylphosphate" evidence="6">
    <location>
        <position position="56"/>
    </location>
</feature>
<feature type="domain" description="HTH araC/xylS-type" evidence="7">
    <location>
        <begin position="422"/>
        <end position="520"/>
    </location>
</feature>
<keyword evidence="10" id="KW-1185">Reference proteome</keyword>
<dbReference type="CDD" id="cd17536">
    <property type="entry name" value="REC_YesN-like"/>
    <property type="match status" value="1"/>
</dbReference>
<dbReference type="PROSITE" id="PS50110">
    <property type="entry name" value="RESPONSE_REGULATORY"/>
    <property type="match status" value="1"/>
</dbReference>
<dbReference type="PROSITE" id="PS00041">
    <property type="entry name" value="HTH_ARAC_FAMILY_1"/>
    <property type="match status" value="1"/>
</dbReference>
<sequence>MKYKAIIVEDDRIVRSYMSNLEVWGDYNIEIVDGARDGVEALEKNQQLHPDLIITDISMPQMNGIELIKEIRAIDQSVYIMVLSCHDEFEYVKEAMKLGANEYVLKNTFSEETLAEILPNTVKSMQRQTKIQDHQFYAKQDLKFYFFNQMMAGMLSGEERERKREEADIAGKYVNCAVINFFIAEWSSVKFQSLLPDWDRYSRILLERLANYFTKYLKDSQEYVETIYLGEGNYCCFVDVSKERRVSRMQQQLIETVSVVHKCLKEEPYRYVLGVSDVCAGESNIKQAVFQARNMVKSSFYLDDAVLYYAGGLGNHITEKLPEPAAALIRQLSSYLQEDKDEEIIMALKEIISRFKEELTAPSVVVKWLKDLDHLLQMDRDVEHYNHIYSINDVQKICDSYKGAVLMLPVKKMPENISPAMQNALIYIHENYKKKIGLKDVADAVHLNAAYLSTLFNKEMPIGFSKYLLELRMKTAKKLLKNTNYKVKEVAEKAGFFDYHYFARAFKDLTGLSPLEYRKNNIRQSDI</sequence>
<keyword evidence="4" id="KW-0804">Transcription</keyword>
<keyword evidence="6" id="KW-0597">Phosphoprotein</keyword>
<gene>
    <name evidence="9" type="ORF">SAMN05216529_11527</name>
</gene>
<dbReference type="RefSeq" id="WP_109713715.1">
    <property type="nucleotide sequence ID" value="NZ_QGDS01000015.1"/>
</dbReference>
<dbReference type="PRINTS" id="PR00032">
    <property type="entry name" value="HTHARAC"/>
</dbReference>
<evidence type="ECO:0000259" key="7">
    <source>
        <dbReference type="PROSITE" id="PS01124"/>
    </source>
</evidence>
<dbReference type="InterPro" id="IPR018062">
    <property type="entry name" value="HTH_AraC-typ_CS"/>
</dbReference>
<dbReference type="EMBL" id="UHJJ01000015">
    <property type="protein sequence ID" value="SUQ15671.1"/>
    <property type="molecule type" value="Genomic_DNA"/>
</dbReference>
<evidence type="ECO:0000256" key="4">
    <source>
        <dbReference type="ARBA" id="ARBA00023163"/>
    </source>
</evidence>
<dbReference type="SUPFAM" id="SSF46689">
    <property type="entry name" value="Homeodomain-like"/>
    <property type="match status" value="2"/>
</dbReference>
<keyword evidence="2" id="KW-0805">Transcription regulation</keyword>
<dbReference type="SMART" id="SM00342">
    <property type="entry name" value="HTH_ARAC"/>
    <property type="match status" value="1"/>
</dbReference>
<dbReference type="AlphaFoldDB" id="A0A315ZSQ1"/>
<dbReference type="GO" id="GO:0000160">
    <property type="term" value="P:phosphorelay signal transduction system"/>
    <property type="evidence" value="ECO:0007669"/>
    <property type="project" value="InterPro"/>
</dbReference>
<dbReference type="InterPro" id="IPR020449">
    <property type="entry name" value="Tscrpt_reg_AraC-type_HTH"/>
</dbReference>
<dbReference type="Gene3D" id="3.40.50.2300">
    <property type="match status" value="1"/>
</dbReference>
<evidence type="ECO:0000256" key="3">
    <source>
        <dbReference type="ARBA" id="ARBA00023125"/>
    </source>
</evidence>
<dbReference type="PANTHER" id="PTHR43280:SF2">
    <property type="entry name" value="HTH-TYPE TRANSCRIPTIONAL REGULATOR EXSA"/>
    <property type="match status" value="1"/>
</dbReference>
<evidence type="ECO:0000256" key="2">
    <source>
        <dbReference type="ARBA" id="ARBA00023015"/>
    </source>
</evidence>
<evidence type="ECO:0000313" key="9">
    <source>
        <dbReference type="EMBL" id="SUQ15671.1"/>
    </source>
</evidence>
<protein>
    <recommendedName>
        <fullName evidence="1">Stage 0 sporulation protein A homolog</fullName>
    </recommendedName>
</protein>
<keyword evidence="3 9" id="KW-0238">DNA-binding</keyword>
<evidence type="ECO:0000259" key="8">
    <source>
        <dbReference type="PROSITE" id="PS50110"/>
    </source>
</evidence>
<dbReference type="GO" id="GO:0003700">
    <property type="term" value="F:DNA-binding transcription factor activity"/>
    <property type="evidence" value="ECO:0007669"/>
    <property type="project" value="InterPro"/>
</dbReference>
<dbReference type="InterPro" id="IPR009057">
    <property type="entry name" value="Homeodomain-like_sf"/>
</dbReference>
<organism evidence="9 10">
    <name type="scientific">Faecalicatena contorta</name>
    <dbReference type="NCBI Taxonomy" id="39482"/>
    <lineage>
        <taxon>Bacteria</taxon>
        <taxon>Bacillati</taxon>
        <taxon>Bacillota</taxon>
        <taxon>Clostridia</taxon>
        <taxon>Lachnospirales</taxon>
        <taxon>Lachnospiraceae</taxon>
        <taxon>Faecalicatena</taxon>
    </lineage>
</organism>
<dbReference type="InterPro" id="IPR011006">
    <property type="entry name" value="CheY-like_superfamily"/>
</dbReference>
<dbReference type="Pfam" id="PF00072">
    <property type="entry name" value="Response_reg"/>
    <property type="match status" value="1"/>
</dbReference>
<dbReference type="GO" id="GO:0043565">
    <property type="term" value="F:sequence-specific DNA binding"/>
    <property type="evidence" value="ECO:0007669"/>
    <property type="project" value="InterPro"/>
</dbReference>
<evidence type="ECO:0000256" key="1">
    <source>
        <dbReference type="ARBA" id="ARBA00018672"/>
    </source>
</evidence>
<evidence type="ECO:0000256" key="5">
    <source>
        <dbReference type="ARBA" id="ARBA00024867"/>
    </source>
</evidence>
<dbReference type="Proteomes" id="UP000254051">
    <property type="component" value="Unassembled WGS sequence"/>
</dbReference>
<dbReference type="OrthoDB" id="9794370at2"/>
<dbReference type="InterPro" id="IPR018060">
    <property type="entry name" value="HTH_AraC"/>
</dbReference>
<proteinExistence type="predicted"/>
<feature type="domain" description="Response regulatory" evidence="8">
    <location>
        <begin position="4"/>
        <end position="121"/>
    </location>
</feature>
<dbReference type="Gene3D" id="1.10.10.60">
    <property type="entry name" value="Homeodomain-like"/>
    <property type="match status" value="2"/>
</dbReference>
<accession>A0A315ZSQ1</accession>
<dbReference type="PROSITE" id="PS01124">
    <property type="entry name" value="HTH_ARAC_FAMILY_2"/>
    <property type="match status" value="1"/>
</dbReference>
<evidence type="ECO:0000313" key="10">
    <source>
        <dbReference type="Proteomes" id="UP000254051"/>
    </source>
</evidence>
<dbReference type="SUPFAM" id="SSF52172">
    <property type="entry name" value="CheY-like"/>
    <property type="match status" value="1"/>
</dbReference>
<reference evidence="10" key="1">
    <citation type="submission" date="2017-07" db="EMBL/GenBank/DDBJ databases">
        <authorList>
            <person name="Varghese N."/>
            <person name="Submissions S."/>
        </authorList>
    </citation>
    <scope>NUCLEOTIDE SEQUENCE [LARGE SCALE GENOMIC DNA]</scope>
    <source>
        <strain evidence="10">NLAE-zl-C134</strain>
    </source>
</reference>
<comment type="function">
    <text evidence="5">May play the central regulatory role in sporulation. It may be an element of the effector pathway responsible for the activation of sporulation genes in response to nutritional stress. Spo0A may act in concert with spo0H (a sigma factor) to control the expression of some genes that are critical to the sporulation process.</text>
</comment>